<dbReference type="InterPro" id="IPR036265">
    <property type="entry name" value="HIT-like_sf"/>
</dbReference>
<dbReference type="AlphaFoldDB" id="A0A2M7Z731"/>
<reference evidence="6" key="1">
    <citation type="submission" date="2017-09" db="EMBL/GenBank/DDBJ databases">
        <title>Depth-based differentiation of microbial function through sediment-hosted aquifers and enrichment of novel symbionts in the deep terrestrial subsurface.</title>
        <authorList>
            <person name="Probst A.J."/>
            <person name="Ladd B."/>
            <person name="Jarett J.K."/>
            <person name="Geller-Mcgrath D.E."/>
            <person name="Sieber C.M.K."/>
            <person name="Emerson J.B."/>
            <person name="Anantharaman K."/>
            <person name="Thomas B.C."/>
            <person name="Malmstrom R."/>
            <person name="Stieglmeier M."/>
            <person name="Klingl A."/>
            <person name="Woyke T."/>
            <person name="Ryan C.M."/>
            <person name="Banfield J.F."/>
        </authorList>
    </citation>
    <scope>NUCLEOTIDE SEQUENCE [LARGE SCALE GENOMIC DNA]</scope>
</reference>
<name>A0A2M7Z731_9BACT</name>
<protein>
    <submittedName>
        <fullName evidence="5">HIT family protein</fullName>
    </submittedName>
</protein>
<dbReference type="SUPFAM" id="SSF54197">
    <property type="entry name" value="HIT-like"/>
    <property type="match status" value="1"/>
</dbReference>
<sequence>MNDCLLCKISNGDIPSYKVYEDENSLAFLDVKPHAKGHIMVIPKNHAVTILELDEESVKNLFATVKKVMGIVKAKLNPDGFNVGWNHGEAGGQVLQHLHVHIMPRYVGDGGKSVHAIVDNPGELSVAEVHKLFS</sequence>
<dbReference type="EMBL" id="PFVJ01000035">
    <property type="protein sequence ID" value="PJA89940.1"/>
    <property type="molecule type" value="Genomic_DNA"/>
</dbReference>
<feature type="short sequence motif" description="Histidine triad motif" evidence="2 3">
    <location>
        <begin position="97"/>
        <end position="101"/>
    </location>
</feature>
<organism evidence="5 6">
    <name type="scientific">Candidatus Magasanikbacteria bacterium CG_4_9_14_3_um_filter_32_9</name>
    <dbReference type="NCBI Taxonomy" id="1974644"/>
    <lineage>
        <taxon>Bacteria</taxon>
        <taxon>Candidatus Magasanikiibacteriota</taxon>
    </lineage>
</organism>
<evidence type="ECO:0000313" key="6">
    <source>
        <dbReference type="Proteomes" id="UP000230843"/>
    </source>
</evidence>
<dbReference type="PANTHER" id="PTHR46648:SF1">
    <property type="entry name" value="ADENOSINE 5'-MONOPHOSPHORAMIDASE HNT1"/>
    <property type="match status" value="1"/>
</dbReference>
<dbReference type="GO" id="GO:0003824">
    <property type="term" value="F:catalytic activity"/>
    <property type="evidence" value="ECO:0007669"/>
    <property type="project" value="InterPro"/>
</dbReference>
<accession>A0A2M7Z731</accession>
<comment type="caution">
    <text evidence="5">The sequence shown here is derived from an EMBL/GenBank/DDBJ whole genome shotgun (WGS) entry which is preliminary data.</text>
</comment>
<dbReference type="PROSITE" id="PS51084">
    <property type="entry name" value="HIT_2"/>
    <property type="match status" value="1"/>
</dbReference>
<dbReference type="InterPro" id="IPR001310">
    <property type="entry name" value="Histidine_triad_HIT"/>
</dbReference>
<gene>
    <name evidence="5" type="ORF">CO137_01570</name>
</gene>
<dbReference type="PRINTS" id="PR00332">
    <property type="entry name" value="HISTRIAD"/>
</dbReference>
<feature type="domain" description="HIT" evidence="4">
    <location>
        <begin position="5"/>
        <end position="112"/>
    </location>
</feature>
<evidence type="ECO:0000256" key="3">
    <source>
        <dbReference type="PROSITE-ProRule" id="PRU00464"/>
    </source>
</evidence>
<dbReference type="Pfam" id="PF01230">
    <property type="entry name" value="HIT"/>
    <property type="match status" value="1"/>
</dbReference>
<evidence type="ECO:0000313" key="5">
    <source>
        <dbReference type="EMBL" id="PJA89940.1"/>
    </source>
</evidence>
<dbReference type="InterPro" id="IPR011146">
    <property type="entry name" value="HIT-like"/>
</dbReference>
<evidence type="ECO:0000256" key="2">
    <source>
        <dbReference type="PIRSR" id="PIRSR601310-3"/>
    </source>
</evidence>
<proteinExistence type="predicted"/>
<dbReference type="InterPro" id="IPR019808">
    <property type="entry name" value="Histidine_triad_CS"/>
</dbReference>
<dbReference type="PANTHER" id="PTHR46648">
    <property type="entry name" value="HIT FAMILY PROTEIN 1"/>
    <property type="match status" value="1"/>
</dbReference>
<evidence type="ECO:0000256" key="1">
    <source>
        <dbReference type="PIRSR" id="PIRSR601310-1"/>
    </source>
</evidence>
<dbReference type="Proteomes" id="UP000230843">
    <property type="component" value="Unassembled WGS sequence"/>
</dbReference>
<dbReference type="GO" id="GO:0009117">
    <property type="term" value="P:nucleotide metabolic process"/>
    <property type="evidence" value="ECO:0007669"/>
    <property type="project" value="TreeGrafter"/>
</dbReference>
<evidence type="ECO:0000259" key="4">
    <source>
        <dbReference type="PROSITE" id="PS51084"/>
    </source>
</evidence>
<dbReference type="PROSITE" id="PS00892">
    <property type="entry name" value="HIT_1"/>
    <property type="match status" value="1"/>
</dbReference>
<feature type="active site" description="Tele-AMP-histidine intermediate" evidence="1">
    <location>
        <position position="99"/>
    </location>
</feature>
<dbReference type="Gene3D" id="3.30.428.10">
    <property type="entry name" value="HIT-like"/>
    <property type="match status" value="1"/>
</dbReference>